<proteinExistence type="predicted"/>
<name>A0A9J6B810_SOLCO</name>
<keyword evidence="3" id="KW-1185">Reference proteome</keyword>
<dbReference type="Proteomes" id="UP000824120">
    <property type="component" value="Chromosome 1"/>
</dbReference>
<evidence type="ECO:0000256" key="1">
    <source>
        <dbReference type="SAM" id="MobiDB-lite"/>
    </source>
</evidence>
<feature type="region of interest" description="Disordered" evidence="1">
    <location>
        <begin position="1"/>
        <end position="66"/>
    </location>
</feature>
<accession>A0A9J6B810</accession>
<dbReference type="AlphaFoldDB" id="A0A9J6B810"/>
<evidence type="ECO:0000313" key="2">
    <source>
        <dbReference type="EMBL" id="KAG5632830.1"/>
    </source>
</evidence>
<sequence length="66" mass="7547">MRRSKQKREKDEEENYNNNHQQAGWISKESFQNPKDIGIIGAQRSAMSSSQGLAGHQHKHKSQEIG</sequence>
<comment type="caution">
    <text evidence="2">The sequence shown here is derived from an EMBL/GenBank/DDBJ whole genome shotgun (WGS) entry which is preliminary data.</text>
</comment>
<feature type="compositionally biased region" description="Basic residues" evidence="1">
    <location>
        <begin position="56"/>
        <end position="66"/>
    </location>
</feature>
<dbReference type="EMBL" id="JACXVP010000001">
    <property type="protein sequence ID" value="KAG5632830.1"/>
    <property type="molecule type" value="Genomic_DNA"/>
</dbReference>
<gene>
    <name evidence="2" type="ORF">H5410_004547</name>
</gene>
<organism evidence="2 3">
    <name type="scientific">Solanum commersonii</name>
    <name type="common">Commerson's wild potato</name>
    <name type="synonym">Commerson's nightshade</name>
    <dbReference type="NCBI Taxonomy" id="4109"/>
    <lineage>
        <taxon>Eukaryota</taxon>
        <taxon>Viridiplantae</taxon>
        <taxon>Streptophyta</taxon>
        <taxon>Embryophyta</taxon>
        <taxon>Tracheophyta</taxon>
        <taxon>Spermatophyta</taxon>
        <taxon>Magnoliopsida</taxon>
        <taxon>eudicotyledons</taxon>
        <taxon>Gunneridae</taxon>
        <taxon>Pentapetalae</taxon>
        <taxon>asterids</taxon>
        <taxon>lamiids</taxon>
        <taxon>Solanales</taxon>
        <taxon>Solanaceae</taxon>
        <taxon>Solanoideae</taxon>
        <taxon>Solaneae</taxon>
        <taxon>Solanum</taxon>
    </lineage>
</organism>
<reference evidence="2 3" key="1">
    <citation type="submission" date="2020-09" db="EMBL/GenBank/DDBJ databases">
        <title>De no assembly of potato wild relative species, Solanum commersonii.</title>
        <authorList>
            <person name="Cho K."/>
        </authorList>
    </citation>
    <scope>NUCLEOTIDE SEQUENCE [LARGE SCALE GENOMIC DNA]</scope>
    <source>
        <strain evidence="2">LZ3.2</strain>
        <tissue evidence="2">Leaf</tissue>
    </source>
</reference>
<protein>
    <submittedName>
        <fullName evidence="2">Uncharacterized protein</fullName>
    </submittedName>
</protein>
<feature type="compositionally biased region" description="Polar residues" evidence="1">
    <location>
        <begin position="16"/>
        <end position="33"/>
    </location>
</feature>
<evidence type="ECO:0000313" key="3">
    <source>
        <dbReference type="Proteomes" id="UP000824120"/>
    </source>
</evidence>